<dbReference type="Pfam" id="PF07902">
    <property type="entry name" value="Gp58"/>
    <property type="match status" value="1"/>
</dbReference>
<accession>A0A8S5PE51</accession>
<evidence type="ECO:0000259" key="2">
    <source>
        <dbReference type="Pfam" id="PF07902"/>
    </source>
</evidence>
<dbReference type="NCBIfam" id="TIGR01665">
    <property type="entry name" value="put_anti_recept"/>
    <property type="match status" value="1"/>
</dbReference>
<protein>
    <submittedName>
        <fullName evidence="3">Tail protein</fullName>
    </submittedName>
</protein>
<feature type="domain" description="Tail spike" evidence="1">
    <location>
        <begin position="162"/>
        <end position="358"/>
    </location>
</feature>
<sequence>MRPILYEQYERDFESNGIGVLWDALECEVHEVRNGEFELELTYPYSGQWFNEIKENRYILAKPNDTDLPHAFRIYEVEKNTKDQTIKAKCVTITDDLNGMLVKAAKGKGTPATAFALAKQNVVGGPEAVPYEFYTDITDNLKDFEFLLRNMQSVLSGEEGSLIDLWRGEIKRTNNYIHFLRNRGKQNVTTIRLGKNMENFKTQVSFKGKFTAILPYAKYTKRTGNGNDQQEIYVFGDVVKSMYYNSYSQKNLRPVDFSSDFQNTGQGNGDQEITKAQVDNAAKNYFTSRNPGCDIPSIQMTVEMAALRDSNLFDEYTINRLETIGLCDTVDVWVSKWNLSTTLKVRELTYDVLKEQIKTMVISDNGKGSTSYGSSLTSTVNSKVEQSVNNIFYNSGGLWSKIINLTADGHNIINYQTTQPTSARTGDLWYKDMGNGKVQLNIWDGSKWKRVVDSDFEDDVNRTVATHFAEVEQKIKDAEEDSKERTLQALSKAESALLQLRDLPQTGEFNKIKDQIGVYERIIGKNESEVKKNVTGMVMTPEIFQTEVFARGVLGSVLNPPPKVINHILSTDDFADMTSGILVDRRKINTNLTYIANPYVVKRPTGVNSELLFYTIPVRTITPSAETTEPNNQPYWYISLPLDNYEIKVGERWTLSFEWRVNPLGNGYFSAAKSQQFHYGFYDFDKKRWEIGPWTVDVSATGRQAAGPDYRKVSQNMAYTQLRSLGKNVRFAIVYTHSSSLYFRNIMWNKGEEAPYSPITSISTRVTQLAGSWAVKNLNSNNDVVSEINATGTDVRIKGSSIWLDGNTKIENAVIKDAHIANVNAGKVTTGTLDANRVNVINLNASNIVTGTMSANYIRGGILASQSGSLTFDLNRNYLRFNAAANIEFTTVNNSLFRRKGDGTGFIHFSDDTYGGVFVGVGVTSHNIGTISQDTGYFSGIRIFRANDNVDQTEIFGDKILLGHAFSGGRDGIYHFVFEPTKLSKGISMIRLCNSVESLWRCWEHLNNVGWNVGSNDFSNAVWNERRNHKYIGT</sequence>
<dbReference type="Pfam" id="PF06605">
    <property type="entry name" value="Prophage_tail"/>
    <property type="match status" value="1"/>
</dbReference>
<dbReference type="InterPro" id="IPR007119">
    <property type="entry name" value="Phage_tail_spike_N"/>
</dbReference>
<dbReference type="InterPro" id="IPR010572">
    <property type="entry name" value="Tail_dom"/>
</dbReference>
<proteinExistence type="predicted"/>
<dbReference type="InterPro" id="IPR012892">
    <property type="entry name" value="Gp58"/>
</dbReference>
<evidence type="ECO:0000313" key="3">
    <source>
        <dbReference type="EMBL" id="DAE05463.1"/>
    </source>
</evidence>
<evidence type="ECO:0000259" key="1">
    <source>
        <dbReference type="Pfam" id="PF06605"/>
    </source>
</evidence>
<reference evidence="3" key="1">
    <citation type="journal article" date="2021" name="Proc. Natl. Acad. Sci. U.S.A.">
        <title>A Catalog of Tens of Thousands of Viruses from Human Metagenomes Reveals Hidden Associations with Chronic Diseases.</title>
        <authorList>
            <person name="Tisza M.J."/>
            <person name="Buck C.B."/>
        </authorList>
    </citation>
    <scope>NUCLEOTIDE SEQUENCE</scope>
    <source>
        <strain evidence="3">CtLOE2</strain>
    </source>
</reference>
<name>A0A8S5PE51_9CAUD</name>
<organism evidence="3">
    <name type="scientific">Siphoviridae sp. ctLOE2</name>
    <dbReference type="NCBI Taxonomy" id="2825454"/>
    <lineage>
        <taxon>Viruses</taxon>
        <taxon>Duplodnaviria</taxon>
        <taxon>Heunggongvirae</taxon>
        <taxon>Uroviricota</taxon>
        <taxon>Caudoviricetes</taxon>
    </lineage>
</organism>
<dbReference type="EMBL" id="BK015411">
    <property type="protein sequence ID" value="DAE05463.1"/>
    <property type="molecule type" value="Genomic_DNA"/>
</dbReference>
<feature type="domain" description="Gp58-like" evidence="2">
    <location>
        <begin position="780"/>
        <end position="967"/>
    </location>
</feature>